<evidence type="ECO:0000256" key="2">
    <source>
        <dbReference type="SAM" id="SignalP"/>
    </source>
</evidence>
<proteinExistence type="predicted"/>
<dbReference type="Proteomes" id="UP001211005">
    <property type="component" value="Chromosome"/>
</dbReference>
<name>A0ABY7LP79_9BACT</name>
<reference evidence="3 4" key="1">
    <citation type="submission" date="2022-12" db="EMBL/GenBank/DDBJ databases">
        <title>Hymenobacter canadensis sp. nov. isolated from lake water of the Cambridge Bay, Canada.</title>
        <authorList>
            <person name="Kim W.H."/>
            <person name="Lee Y.M."/>
        </authorList>
    </citation>
    <scope>NUCLEOTIDE SEQUENCE [LARGE SCALE GENOMIC DNA]</scope>
    <source>
        <strain evidence="3 4">PAMC 29467</strain>
    </source>
</reference>
<evidence type="ECO:0000256" key="1">
    <source>
        <dbReference type="SAM" id="MobiDB-lite"/>
    </source>
</evidence>
<feature type="signal peptide" evidence="2">
    <location>
        <begin position="1"/>
        <end position="21"/>
    </location>
</feature>
<evidence type="ECO:0000313" key="4">
    <source>
        <dbReference type="Proteomes" id="UP001211005"/>
    </source>
</evidence>
<organism evidence="3 4">
    <name type="scientific">Hymenobacter canadensis</name>
    <dbReference type="NCBI Taxonomy" id="2999067"/>
    <lineage>
        <taxon>Bacteria</taxon>
        <taxon>Pseudomonadati</taxon>
        <taxon>Bacteroidota</taxon>
        <taxon>Cytophagia</taxon>
        <taxon>Cytophagales</taxon>
        <taxon>Hymenobacteraceae</taxon>
        <taxon>Hymenobacter</taxon>
    </lineage>
</organism>
<keyword evidence="4" id="KW-1185">Reference proteome</keyword>
<evidence type="ECO:0000313" key="3">
    <source>
        <dbReference type="EMBL" id="WBA41020.1"/>
    </source>
</evidence>
<feature type="chain" id="PRO_5047155413" evidence="2">
    <location>
        <begin position="22"/>
        <end position="107"/>
    </location>
</feature>
<accession>A0ABY7LP79</accession>
<dbReference type="RefSeq" id="WP_269559104.1">
    <property type="nucleotide sequence ID" value="NZ_CP114767.1"/>
</dbReference>
<dbReference type="EMBL" id="CP114767">
    <property type="protein sequence ID" value="WBA41020.1"/>
    <property type="molecule type" value="Genomic_DNA"/>
</dbReference>
<feature type="region of interest" description="Disordered" evidence="1">
    <location>
        <begin position="21"/>
        <end position="107"/>
    </location>
</feature>
<keyword evidence="2" id="KW-0732">Signal</keyword>
<gene>
    <name evidence="3" type="ORF">O3303_14475</name>
</gene>
<feature type="compositionally biased region" description="Polar residues" evidence="1">
    <location>
        <begin position="21"/>
        <end position="32"/>
    </location>
</feature>
<sequence length="107" mass="11135">MLRSLPIALLLALLAGTTAVAQNRAPSTSTQRKLTERVSPLPGVTLPTGASQRNAQPLPIPSQVRPNGALPLPAMPSGNVTVGPLDSGRVEEPAQRPAPKAPARRRP</sequence>
<protein>
    <submittedName>
        <fullName evidence="3">Uncharacterized protein</fullName>
    </submittedName>
</protein>